<protein>
    <submittedName>
        <fullName evidence="1">Uncharacterized protein</fullName>
    </submittedName>
</protein>
<dbReference type="Proteomes" id="UP000256650">
    <property type="component" value="Unassembled WGS sequence"/>
</dbReference>
<evidence type="ECO:0000313" key="2">
    <source>
        <dbReference type="Proteomes" id="UP000256650"/>
    </source>
</evidence>
<organism evidence="1 2">
    <name type="scientific">Helicobacter ganmani</name>
    <dbReference type="NCBI Taxonomy" id="60246"/>
    <lineage>
        <taxon>Bacteria</taxon>
        <taxon>Pseudomonadati</taxon>
        <taxon>Campylobacterota</taxon>
        <taxon>Epsilonproteobacteria</taxon>
        <taxon>Campylobacterales</taxon>
        <taxon>Helicobacteraceae</taxon>
        <taxon>Helicobacter</taxon>
    </lineage>
</organism>
<comment type="caution">
    <text evidence="1">The sequence shown here is derived from an EMBL/GenBank/DDBJ whole genome shotgun (WGS) entry which is preliminary data.</text>
</comment>
<dbReference type="GeneID" id="82534962"/>
<reference evidence="1 2" key="1">
    <citation type="submission" date="2018-04" db="EMBL/GenBank/DDBJ databases">
        <title>Novel Campyloabacter and Helicobacter Species and Strains.</title>
        <authorList>
            <person name="Mannion A.J."/>
            <person name="Shen Z."/>
            <person name="Fox J.G."/>
        </authorList>
    </citation>
    <scope>NUCLEOTIDE SEQUENCE [LARGE SCALE GENOMIC DNA]</scope>
    <source>
        <strain evidence="1 2">MIT 99-5101</strain>
    </source>
</reference>
<dbReference type="RefSeq" id="WP_115550836.1">
    <property type="nucleotide sequence ID" value="NZ_CAPHNE010000092.1"/>
</dbReference>
<name>A0A3D8IIV8_9HELI</name>
<sequence length="80" mass="9184">MCFAKLKAKVKTILFDRIGCGFAIGDEAVITKIQGEKMKPFDGNEKIIYEKDSFKMVKQKRKNDDFQISGFGRDFKNITI</sequence>
<evidence type="ECO:0000313" key="1">
    <source>
        <dbReference type="EMBL" id="RDU64501.1"/>
    </source>
</evidence>
<accession>A0A3D8IIV8</accession>
<dbReference type="AlphaFoldDB" id="A0A3D8IIV8"/>
<dbReference type="EMBL" id="NXLS01000001">
    <property type="protein sequence ID" value="RDU64501.1"/>
    <property type="molecule type" value="Genomic_DNA"/>
</dbReference>
<gene>
    <name evidence="1" type="ORF">CQA43_01480</name>
</gene>
<keyword evidence="2" id="KW-1185">Reference proteome</keyword>
<proteinExistence type="predicted"/>